<keyword evidence="3" id="KW-1185">Reference proteome</keyword>
<dbReference type="EMBL" id="BMHE01000014">
    <property type="protein sequence ID" value="GFZ82884.1"/>
    <property type="molecule type" value="Genomic_DNA"/>
</dbReference>
<protein>
    <submittedName>
        <fullName evidence="2">Uncharacterized protein</fullName>
    </submittedName>
</protein>
<comment type="caution">
    <text evidence="2">The sequence shown here is derived from an EMBL/GenBank/DDBJ whole genome shotgun (WGS) entry which is preliminary data.</text>
</comment>
<gene>
    <name evidence="2" type="ORF">GCM10008018_31010</name>
</gene>
<evidence type="ECO:0000313" key="2">
    <source>
        <dbReference type="EMBL" id="GFZ82884.1"/>
    </source>
</evidence>
<evidence type="ECO:0000313" key="3">
    <source>
        <dbReference type="Proteomes" id="UP000615455"/>
    </source>
</evidence>
<keyword evidence="1" id="KW-0175">Coiled coil</keyword>
<feature type="coiled-coil region" evidence="1">
    <location>
        <begin position="36"/>
        <end position="63"/>
    </location>
</feature>
<dbReference type="Proteomes" id="UP000615455">
    <property type="component" value="Unassembled WGS sequence"/>
</dbReference>
<accession>A0ABQ1EQQ7</accession>
<organism evidence="2 3">
    <name type="scientific">Paenibacillus marchantiophytorum</name>
    <dbReference type="NCBI Taxonomy" id="1619310"/>
    <lineage>
        <taxon>Bacteria</taxon>
        <taxon>Bacillati</taxon>
        <taxon>Bacillota</taxon>
        <taxon>Bacilli</taxon>
        <taxon>Bacillales</taxon>
        <taxon>Paenibacillaceae</taxon>
        <taxon>Paenibacillus</taxon>
    </lineage>
</organism>
<reference evidence="3" key="1">
    <citation type="journal article" date="2019" name="Int. J. Syst. Evol. Microbiol.">
        <title>The Global Catalogue of Microorganisms (GCM) 10K type strain sequencing project: providing services to taxonomists for standard genome sequencing and annotation.</title>
        <authorList>
            <consortium name="The Broad Institute Genomics Platform"/>
            <consortium name="The Broad Institute Genome Sequencing Center for Infectious Disease"/>
            <person name="Wu L."/>
            <person name="Ma J."/>
        </authorList>
    </citation>
    <scope>NUCLEOTIDE SEQUENCE [LARGE SCALE GENOMIC DNA]</scope>
    <source>
        <strain evidence="3">CGMCC 1.15043</strain>
    </source>
</reference>
<proteinExistence type="predicted"/>
<name>A0ABQ1EQQ7_9BACL</name>
<evidence type="ECO:0000256" key="1">
    <source>
        <dbReference type="SAM" id="Coils"/>
    </source>
</evidence>
<sequence length="80" mass="9176">MLVPSTEPARILPVNPFDEEKQYLPKTISSSELAKMEVLFNQARKLQDELDSVDIQYNDLLNSAKGTLDIAIYSRKHNKR</sequence>